<feature type="compositionally biased region" description="Basic residues" evidence="2">
    <location>
        <begin position="126"/>
        <end position="136"/>
    </location>
</feature>
<keyword evidence="1" id="KW-0175">Coiled coil</keyword>
<evidence type="ECO:0000256" key="1">
    <source>
        <dbReference type="SAM" id="Coils"/>
    </source>
</evidence>
<comment type="caution">
    <text evidence="3">The sequence shown here is derived from an EMBL/GenBank/DDBJ whole genome shotgun (WGS) entry which is preliminary data.</text>
</comment>
<gene>
    <name evidence="3" type="ORF">KFE25_003935</name>
</gene>
<feature type="region of interest" description="Disordered" evidence="2">
    <location>
        <begin position="110"/>
        <end position="209"/>
    </location>
</feature>
<sequence length="530" mass="56290">MTGVEAIANAITACVERHAGRGPYVSIVAIKRWLSINSGMDSREIDAAIARGIAEHKLVRASRSLALLTPATYGEPEAGGQTSRHGCTTPPACPQANSIEVDNDVGVQPAVESDAVPRTQGERARRAGKRARTKRALRAETPAPELAGDDATAGEEAAAMEEAAVDEEGPQSGEDKLGEDEEERPRLRKTAAQSARKARPKQSGDGGTVEQLCAQLDALRKRYADVRSDKQRVEQKAAETDMLLARARRELDDARAAAQSDRARAAAAEADRDAVQAAYIDLLECADAATAGRRAAGIATLDERARVLAPRARELPSTPSGAATASARWRALTADEAACADREVLGVVGGRAYCARVPHGAACATSDERGRDDDLAGFHVDEDDGGGDMAGARAQDFRLRHDHEGERAAGAPDDGAEAEGPGGAAVAAPPPSGPERMAEDECVDRLTLTSPKRLAFGLGEKRDLVRAIIRHKTLSQPRRNWQAILTDPACSFDPKRTAASLKDAFRVILKKVYDSSEDLLLQDADAAMVR</sequence>
<dbReference type="AlphaFoldDB" id="A0A8J5XGS6"/>
<keyword evidence="4" id="KW-1185">Reference proteome</keyword>
<feature type="region of interest" description="Disordered" evidence="2">
    <location>
        <begin position="75"/>
        <end position="98"/>
    </location>
</feature>
<feature type="region of interest" description="Disordered" evidence="2">
    <location>
        <begin position="405"/>
        <end position="437"/>
    </location>
</feature>
<feature type="compositionally biased region" description="Basic and acidic residues" evidence="2">
    <location>
        <begin position="366"/>
        <end position="380"/>
    </location>
</feature>
<proteinExistence type="predicted"/>
<protein>
    <submittedName>
        <fullName evidence="3">Uncharacterized protein</fullName>
    </submittedName>
</protein>
<evidence type="ECO:0000313" key="3">
    <source>
        <dbReference type="EMBL" id="KAG8463662.1"/>
    </source>
</evidence>
<organism evidence="3 4">
    <name type="scientific">Diacronema lutheri</name>
    <name type="common">Unicellular marine alga</name>
    <name type="synonym">Monochrysis lutheri</name>
    <dbReference type="NCBI Taxonomy" id="2081491"/>
    <lineage>
        <taxon>Eukaryota</taxon>
        <taxon>Haptista</taxon>
        <taxon>Haptophyta</taxon>
        <taxon>Pavlovophyceae</taxon>
        <taxon>Pavlovales</taxon>
        <taxon>Pavlovaceae</taxon>
        <taxon>Diacronema</taxon>
    </lineage>
</organism>
<name>A0A8J5XGS6_DIALT</name>
<feature type="compositionally biased region" description="Low complexity" evidence="2">
    <location>
        <begin position="139"/>
        <end position="162"/>
    </location>
</feature>
<evidence type="ECO:0000313" key="4">
    <source>
        <dbReference type="Proteomes" id="UP000751190"/>
    </source>
</evidence>
<evidence type="ECO:0000256" key="2">
    <source>
        <dbReference type="SAM" id="MobiDB-lite"/>
    </source>
</evidence>
<dbReference type="OrthoDB" id="608866at2759"/>
<accession>A0A8J5XGS6</accession>
<dbReference type="Proteomes" id="UP000751190">
    <property type="component" value="Unassembled WGS sequence"/>
</dbReference>
<feature type="coiled-coil region" evidence="1">
    <location>
        <begin position="209"/>
        <end position="271"/>
    </location>
</feature>
<dbReference type="EMBL" id="JAGTXO010000015">
    <property type="protein sequence ID" value="KAG8463662.1"/>
    <property type="molecule type" value="Genomic_DNA"/>
</dbReference>
<reference evidence="3" key="1">
    <citation type="submission" date="2021-05" db="EMBL/GenBank/DDBJ databases">
        <title>The genome of the haptophyte Pavlova lutheri (Diacronema luteri, Pavlovales) - a model for lipid biosynthesis in eukaryotic algae.</title>
        <authorList>
            <person name="Hulatt C.J."/>
            <person name="Posewitz M.C."/>
        </authorList>
    </citation>
    <scope>NUCLEOTIDE SEQUENCE</scope>
    <source>
        <strain evidence="3">NIVA-4/92</strain>
    </source>
</reference>
<feature type="region of interest" description="Disordered" evidence="2">
    <location>
        <begin position="363"/>
        <end position="391"/>
    </location>
</feature>